<evidence type="ECO:0000256" key="4">
    <source>
        <dbReference type="ARBA" id="ARBA00023136"/>
    </source>
</evidence>
<dbReference type="GO" id="GO:0004930">
    <property type="term" value="F:G protein-coupled receptor activity"/>
    <property type="evidence" value="ECO:0007669"/>
    <property type="project" value="InterPro"/>
</dbReference>
<dbReference type="CDD" id="cd14978">
    <property type="entry name" value="7tmA_FMRFamide_R-like"/>
    <property type="match status" value="1"/>
</dbReference>
<dbReference type="OrthoDB" id="10011262at2759"/>
<dbReference type="Proteomes" id="UP000835052">
    <property type="component" value="Unassembled WGS sequence"/>
</dbReference>
<dbReference type="PRINTS" id="PR00237">
    <property type="entry name" value="GPCRRHODOPSN"/>
</dbReference>
<keyword evidence="3 5" id="KW-1133">Transmembrane helix</keyword>
<dbReference type="PANTHER" id="PTHR46641">
    <property type="entry name" value="FMRFAMIDE RECEPTOR-RELATED"/>
    <property type="match status" value="1"/>
</dbReference>
<evidence type="ECO:0000313" key="8">
    <source>
        <dbReference type="Proteomes" id="UP000835052"/>
    </source>
</evidence>
<dbReference type="InterPro" id="IPR052954">
    <property type="entry name" value="GPCR-Ligand_Int"/>
</dbReference>
<evidence type="ECO:0000256" key="3">
    <source>
        <dbReference type="ARBA" id="ARBA00022989"/>
    </source>
</evidence>
<dbReference type="PROSITE" id="PS50262">
    <property type="entry name" value="G_PROTEIN_RECEP_F1_2"/>
    <property type="match status" value="1"/>
</dbReference>
<keyword evidence="8" id="KW-1185">Reference proteome</keyword>
<keyword evidence="4 5" id="KW-0472">Membrane</keyword>
<dbReference type="PANTHER" id="PTHR46641:SF2">
    <property type="entry name" value="FMRFAMIDE RECEPTOR"/>
    <property type="match status" value="1"/>
</dbReference>
<protein>
    <recommendedName>
        <fullName evidence="6">G-protein coupled receptors family 1 profile domain-containing protein</fullName>
    </recommendedName>
</protein>
<comment type="subcellular location">
    <subcellularLocation>
        <location evidence="1">Membrane</location>
    </subcellularLocation>
</comment>
<comment type="caution">
    <text evidence="7">The sequence shown here is derived from an EMBL/GenBank/DDBJ whole genome shotgun (WGS) entry which is preliminary data.</text>
</comment>
<feature type="transmembrane region" description="Helical" evidence="5">
    <location>
        <begin position="99"/>
        <end position="125"/>
    </location>
</feature>
<feature type="domain" description="G-protein coupled receptors family 1 profile" evidence="6">
    <location>
        <begin position="79"/>
        <end position="373"/>
    </location>
</feature>
<evidence type="ECO:0000256" key="2">
    <source>
        <dbReference type="ARBA" id="ARBA00022692"/>
    </source>
</evidence>
<dbReference type="InterPro" id="IPR017452">
    <property type="entry name" value="GPCR_Rhodpsn_7TM"/>
</dbReference>
<evidence type="ECO:0000259" key="6">
    <source>
        <dbReference type="PROSITE" id="PS50262"/>
    </source>
</evidence>
<name>A0A8S1HL33_9PELO</name>
<organism evidence="7 8">
    <name type="scientific">Caenorhabditis auriculariae</name>
    <dbReference type="NCBI Taxonomy" id="2777116"/>
    <lineage>
        <taxon>Eukaryota</taxon>
        <taxon>Metazoa</taxon>
        <taxon>Ecdysozoa</taxon>
        <taxon>Nematoda</taxon>
        <taxon>Chromadorea</taxon>
        <taxon>Rhabditida</taxon>
        <taxon>Rhabditina</taxon>
        <taxon>Rhabditomorpha</taxon>
        <taxon>Rhabditoidea</taxon>
        <taxon>Rhabditidae</taxon>
        <taxon>Peloderinae</taxon>
        <taxon>Caenorhabditis</taxon>
    </lineage>
</organism>
<reference evidence="7" key="1">
    <citation type="submission" date="2020-10" db="EMBL/GenBank/DDBJ databases">
        <authorList>
            <person name="Kikuchi T."/>
        </authorList>
    </citation>
    <scope>NUCLEOTIDE SEQUENCE</scope>
    <source>
        <strain evidence="7">NKZ352</strain>
    </source>
</reference>
<sequence>MRSRPAGLLQFVDELWKNFFLSFLQRGAFLRAALWPLHTGMSIEEVPECPATSEADFTTVQFLFRAYLMPLTYLFGIISNAINVVVFSQKSMRSQPVNWFFLVLSISDFIVLVSSFFVFSAPVYAEYSRDFNWSRTSVYLLVWFYPWAQTSHTMSVYVTILVSVHRYLGVCHPFLIRRISSSTAVKIVLISAIIFAFSVQHEPLVRALLVNPTALMLDSTYTVFYRNGAYTLVMFFLPFAILSYVNLRIIATLQMSHNMRREMTKCQRIRRDPTAPSETVIMKQDGCTVTSIESSANSNANDRKENGVTVMLVAITTEFLLFNLLAFATNIIELMKDHLTEFFGSGYSNAETLLVEVSSLFVNFNGASTIAVYLIFGSKYRAVFSRVSKKQKNLK</sequence>
<dbReference type="GO" id="GO:0016020">
    <property type="term" value="C:membrane"/>
    <property type="evidence" value="ECO:0007669"/>
    <property type="project" value="UniProtKB-SubCell"/>
</dbReference>
<dbReference type="InterPro" id="IPR000276">
    <property type="entry name" value="GPCR_Rhodpsn"/>
</dbReference>
<evidence type="ECO:0000256" key="1">
    <source>
        <dbReference type="ARBA" id="ARBA00004370"/>
    </source>
</evidence>
<dbReference type="SUPFAM" id="SSF81321">
    <property type="entry name" value="Family A G protein-coupled receptor-like"/>
    <property type="match status" value="1"/>
</dbReference>
<feature type="transmembrane region" description="Helical" evidence="5">
    <location>
        <begin position="352"/>
        <end position="376"/>
    </location>
</feature>
<feature type="transmembrane region" description="Helical" evidence="5">
    <location>
        <begin position="308"/>
        <end position="332"/>
    </location>
</feature>
<dbReference type="Gene3D" id="1.20.1070.10">
    <property type="entry name" value="Rhodopsin 7-helix transmembrane proteins"/>
    <property type="match status" value="1"/>
</dbReference>
<feature type="transmembrane region" description="Helical" evidence="5">
    <location>
        <begin position="67"/>
        <end position="87"/>
    </location>
</feature>
<proteinExistence type="predicted"/>
<keyword evidence="2 5" id="KW-0812">Transmembrane</keyword>
<dbReference type="AlphaFoldDB" id="A0A8S1HL33"/>
<dbReference type="Pfam" id="PF00001">
    <property type="entry name" value="7tm_1"/>
    <property type="match status" value="1"/>
</dbReference>
<evidence type="ECO:0000313" key="7">
    <source>
        <dbReference type="EMBL" id="CAD6196058.1"/>
    </source>
</evidence>
<dbReference type="EMBL" id="CAJGYM010000066">
    <property type="protein sequence ID" value="CAD6196058.1"/>
    <property type="molecule type" value="Genomic_DNA"/>
</dbReference>
<gene>
    <name evidence="7" type="ORF">CAUJ_LOCUS11974</name>
</gene>
<evidence type="ECO:0000256" key="5">
    <source>
        <dbReference type="SAM" id="Phobius"/>
    </source>
</evidence>
<feature type="transmembrane region" description="Helical" evidence="5">
    <location>
        <begin position="229"/>
        <end position="251"/>
    </location>
</feature>
<accession>A0A8S1HL33</accession>